<organism evidence="2 3">
    <name type="scientific">Mongoliitalea lutea</name>
    <dbReference type="NCBI Taxonomy" id="849756"/>
    <lineage>
        <taxon>Bacteria</taxon>
        <taxon>Pseudomonadati</taxon>
        <taxon>Bacteroidota</taxon>
        <taxon>Cytophagia</taxon>
        <taxon>Cytophagales</taxon>
        <taxon>Cyclobacteriaceae</taxon>
        <taxon>Mongoliitalea</taxon>
    </lineage>
</organism>
<feature type="transmembrane region" description="Helical" evidence="1">
    <location>
        <begin position="82"/>
        <end position="102"/>
    </location>
</feature>
<name>A0A8J3G6I8_9BACT</name>
<accession>A0A8J3G6I8</accession>
<feature type="transmembrane region" description="Helical" evidence="1">
    <location>
        <begin position="109"/>
        <end position="132"/>
    </location>
</feature>
<proteinExistence type="predicted"/>
<protein>
    <submittedName>
        <fullName evidence="2">Uncharacterized protein</fullName>
    </submittedName>
</protein>
<evidence type="ECO:0000256" key="1">
    <source>
        <dbReference type="SAM" id="Phobius"/>
    </source>
</evidence>
<comment type="caution">
    <text evidence="2">The sequence shown here is derived from an EMBL/GenBank/DDBJ whole genome shotgun (WGS) entry which is preliminary data.</text>
</comment>
<feature type="transmembrane region" description="Helical" evidence="1">
    <location>
        <begin position="44"/>
        <end position="62"/>
    </location>
</feature>
<keyword evidence="3" id="KW-1185">Reference proteome</keyword>
<sequence>MLHVVLCLGENLFDNPKVIHERYQKVTMQENTLTPTFPMPMRGLLLLTGMYSFAWSAFFRYFGEDLLRWLSMEATAPDGLSARVFGTVGMLVGFVIFLSAFYPISWRYLILAGIVGKLVMISWFILAFIPTLDWNKRTIFHVVFSELLWLVPLTVILLRSLKVAKYIASLPEE</sequence>
<feature type="transmembrane region" description="Helical" evidence="1">
    <location>
        <begin position="138"/>
        <end position="158"/>
    </location>
</feature>
<gene>
    <name evidence="2" type="ORF">GCM10008106_29260</name>
</gene>
<reference evidence="2" key="1">
    <citation type="journal article" date="2014" name="Int. J. Syst. Evol. Microbiol.">
        <title>Complete genome sequence of Corynebacterium casei LMG S-19264T (=DSM 44701T), isolated from a smear-ripened cheese.</title>
        <authorList>
            <consortium name="US DOE Joint Genome Institute (JGI-PGF)"/>
            <person name="Walter F."/>
            <person name="Albersmeier A."/>
            <person name="Kalinowski J."/>
            <person name="Ruckert C."/>
        </authorList>
    </citation>
    <scope>NUCLEOTIDE SEQUENCE</scope>
    <source>
        <strain evidence="2">KCTC 23224</strain>
    </source>
</reference>
<dbReference type="Proteomes" id="UP000642809">
    <property type="component" value="Unassembled WGS sequence"/>
</dbReference>
<dbReference type="AlphaFoldDB" id="A0A8J3G6I8"/>
<evidence type="ECO:0000313" key="3">
    <source>
        <dbReference type="Proteomes" id="UP000642809"/>
    </source>
</evidence>
<keyword evidence="1" id="KW-0472">Membrane</keyword>
<evidence type="ECO:0000313" key="2">
    <source>
        <dbReference type="EMBL" id="GHB46460.1"/>
    </source>
</evidence>
<dbReference type="EMBL" id="BMYF01000019">
    <property type="protein sequence ID" value="GHB46460.1"/>
    <property type="molecule type" value="Genomic_DNA"/>
</dbReference>
<keyword evidence="1" id="KW-1133">Transmembrane helix</keyword>
<keyword evidence="1" id="KW-0812">Transmembrane</keyword>
<reference evidence="2" key="2">
    <citation type="submission" date="2020-09" db="EMBL/GenBank/DDBJ databases">
        <authorList>
            <person name="Sun Q."/>
            <person name="Kim S."/>
        </authorList>
    </citation>
    <scope>NUCLEOTIDE SEQUENCE</scope>
    <source>
        <strain evidence="2">KCTC 23224</strain>
    </source>
</reference>